<dbReference type="EMBL" id="LIAE01009569">
    <property type="protein sequence ID" value="PAV69244.1"/>
    <property type="molecule type" value="Genomic_DNA"/>
</dbReference>
<name>A0A2A2K5L2_9BILA</name>
<feature type="region of interest" description="Disordered" evidence="1">
    <location>
        <begin position="503"/>
        <end position="612"/>
    </location>
</feature>
<dbReference type="Proteomes" id="UP000218231">
    <property type="component" value="Unassembled WGS sequence"/>
</dbReference>
<feature type="compositionally biased region" description="Basic and acidic residues" evidence="1">
    <location>
        <begin position="507"/>
        <end position="518"/>
    </location>
</feature>
<reference evidence="2 3" key="1">
    <citation type="journal article" date="2017" name="Curr. Biol.">
        <title>Genome architecture and evolution of a unichromosomal asexual nematode.</title>
        <authorList>
            <person name="Fradin H."/>
            <person name="Zegar C."/>
            <person name="Gutwein M."/>
            <person name="Lucas J."/>
            <person name="Kovtun M."/>
            <person name="Corcoran D."/>
            <person name="Baugh L.R."/>
            <person name="Kiontke K."/>
            <person name="Gunsalus K."/>
            <person name="Fitch D.H."/>
            <person name="Piano F."/>
        </authorList>
    </citation>
    <scope>NUCLEOTIDE SEQUENCE [LARGE SCALE GENOMIC DNA]</scope>
    <source>
        <strain evidence="2">PF1309</strain>
    </source>
</reference>
<feature type="region of interest" description="Disordered" evidence="1">
    <location>
        <begin position="1"/>
        <end position="24"/>
    </location>
</feature>
<feature type="compositionally biased region" description="Gly residues" evidence="1">
    <location>
        <begin position="602"/>
        <end position="612"/>
    </location>
</feature>
<sequence length="612" mass="68078">MYPGVRRDDERGTERTGQPPHAASLKSLNCSRSAVFSSFPVAVCGRLSTNTTASGSHHFATAPFRCSTISRSLTSLPGLRTTTSSGPVRVDRIRLRAVIAFHHPRPADMQPPGAGAVARQMPPFVVDHRQFDAIGDAPLLGQHVELGILRPVVPVGRRRRGGRDGRGFGHAPQMLDVDAHAHQPRDHRARCGGPADRRHAQMARALAGRIGIGEHRQPHRWHARRYRHALLVHQPAQYFGVVDRGEDQLGSRHRRRERRAPGGGMEQRHHRQQHVGRRQSQHRRRRRQHRMQHGRAMLIQHALGVTRRPAGVAEHARVALRSGRPGIVVVFRGDQRGETIRTVAIHHHIMLDRRPLPAQPVDDRLERAIIEQHPVLGMVGDIDQLVVEQPWVDRMDHAAHADRAVPCDQVVRVVHRQRRDPVARAHAQPFQRPRQPPRIARDALPVGSRLAAVRPMRHDLARGMFARRMIEQCRYPEFEILHAAQHPWLLSVRAQPCASCRSGPYPRQERGQDGRCDEELPAAGTGTTYSLTERTAYRPLRHRYAAPPPPGGGGLGGAQFSGTTADRDDTRPVTVIADQPKGREGGKSSPARGRGTVRRQPNGGGGGHGTRP</sequence>
<evidence type="ECO:0000313" key="3">
    <source>
        <dbReference type="Proteomes" id="UP000218231"/>
    </source>
</evidence>
<protein>
    <submittedName>
        <fullName evidence="2">Uncharacterized protein</fullName>
    </submittedName>
</protein>
<comment type="caution">
    <text evidence="2">The sequence shown here is derived from an EMBL/GenBank/DDBJ whole genome shotgun (WGS) entry which is preliminary data.</text>
</comment>
<organism evidence="2 3">
    <name type="scientific">Diploscapter pachys</name>
    <dbReference type="NCBI Taxonomy" id="2018661"/>
    <lineage>
        <taxon>Eukaryota</taxon>
        <taxon>Metazoa</taxon>
        <taxon>Ecdysozoa</taxon>
        <taxon>Nematoda</taxon>
        <taxon>Chromadorea</taxon>
        <taxon>Rhabditida</taxon>
        <taxon>Rhabditina</taxon>
        <taxon>Rhabditomorpha</taxon>
        <taxon>Rhabditoidea</taxon>
        <taxon>Rhabditidae</taxon>
        <taxon>Diploscapter</taxon>
    </lineage>
</organism>
<feature type="compositionally biased region" description="Basic and acidic residues" evidence="1">
    <location>
        <begin position="1"/>
        <end position="14"/>
    </location>
</feature>
<feature type="region of interest" description="Disordered" evidence="1">
    <location>
        <begin position="245"/>
        <end position="292"/>
    </location>
</feature>
<dbReference type="AlphaFoldDB" id="A0A2A2K5L2"/>
<evidence type="ECO:0000313" key="2">
    <source>
        <dbReference type="EMBL" id="PAV69244.1"/>
    </source>
</evidence>
<feature type="compositionally biased region" description="Basic residues" evidence="1">
    <location>
        <begin position="268"/>
        <end position="292"/>
    </location>
</feature>
<accession>A0A2A2K5L2</accession>
<gene>
    <name evidence="2" type="ORF">WR25_05509</name>
</gene>
<keyword evidence="3" id="KW-1185">Reference proteome</keyword>
<proteinExistence type="predicted"/>
<evidence type="ECO:0000256" key="1">
    <source>
        <dbReference type="SAM" id="MobiDB-lite"/>
    </source>
</evidence>